<name>H2KRD5_CLOSI</name>
<reference evidence="5" key="1">
    <citation type="journal article" date="2011" name="Genome Biol.">
        <title>The draft genome of the carcinogenic human liver fluke Clonorchis sinensis.</title>
        <authorList>
            <person name="Wang X."/>
            <person name="Chen W."/>
            <person name="Huang Y."/>
            <person name="Sun J."/>
            <person name="Men J."/>
            <person name="Liu H."/>
            <person name="Luo F."/>
            <person name="Guo L."/>
            <person name="Lv X."/>
            <person name="Deng C."/>
            <person name="Zhou C."/>
            <person name="Fan Y."/>
            <person name="Li X."/>
            <person name="Huang L."/>
            <person name="Hu Y."/>
            <person name="Liang C."/>
            <person name="Hu X."/>
            <person name="Xu J."/>
            <person name="Yu X."/>
        </authorList>
    </citation>
    <scope>NUCLEOTIDE SEQUENCE [LARGE SCALE GENOMIC DNA]</scope>
    <source>
        <strain evidence="5">Henan</strain>
    </source>
</reference>
<gene>
    <name evidence="5" type="ORF">CLF_106022</name>
</gene>
<accession>H2KRD5</accession>
<proteinExistence type="predicted"/>
<evidence type="ECO:0000256" key="3">
    <source>
        <dbReference type="SAM" id="Phobius"/>
    </source>
</evidence>
<dbReference type="Proteomes" id="UP000008909">
    <property type="component" value="Unassembled WGS sequence"/>
</dbReference>
<dbReference type="Pfam" id="PF17921">
    <property type="entry name" value="Integrase_H2C2"/>
    <property type="match status" value="1"/>
</dbReference>
<evidence type="ECO:0000256" key="2">
    <source>
        <dbReference type="SAM" id="MobiDB-lite"/>
    </source>
</evidence>
<dbReference type="CDD" id="cd11304">
    <property type="entry name" value="Cadherin_repeat"/>
    <property type="match status" value="1"/>
</dbReference>
<dbReference type="Gene3D" id="2.60.40.60">
    <property type="entry name" value="Cadherins"/>
    <property type="match status" value="1"/>
</dbReference>
<organism evidence="5 6">
    <name type="scientific">Clonorchis sinensis</name>
    <name type="common">Chinese liver fluke</name>
    <dbReference type="NCBI Taxonomy" id="79923"/>
    <lineage>
        <taxon>Eukaryota</taxon>
        <taxon>Metazoa</taxon>
        <taxon>Spiralia</taxon>
        <taxon>Lophotrochozoa</taxon>
        <taxon>Platyhelminthes</taxon>
        <taxon>Trematoda</taxon>
        <taxon>Digenea</taxon>
        <taxon>Opisthorchiida</taxon>
        <taxon>Opisthorchiata</taxon>
        <taxon>Opisthorchiidae</taxon>
        <taxon>Clonorchis</taxon>
    </lineage>
</organism>
<dbReference type="GO" id="GO:0005509">
    <property type="term" value="F:calcium ion binding"/>
    <property type="evidence" value="ECO:0007669"/>
    <property type="project" value="UniProtKB-UniRule"/>
</dbReference>
<keyword evidence="1" id="KW-0106">Calcium</keyword>
<evidence type="ECO:0000313" key="5">
    <source>
        <dbReference type="EMBL" id="GAA33920.2"/>
    </source>
</evidence>
<dbReference type="GO" id="GO:0016020">
    <property type="term" value="C:membrane"/>
    <property type="evidence" value="ECO:0007669"/>
    <property type="project" value="InterPro"/>
</dbReference>
<feature type="domain" description="Cadherin" evidence="4">
    <location>
        <begin position="90"/>
        <end position="248"/>
    </location>
</feature>
<keyword evidence="3" id="KW-0812">Transmembrane</keyword>
<evidence type="ECO:0000259" key="4">
    <source>
        <dbReference type="PROSITE" id="PS50268"/>
    </source>
</evidence>
<dbReference type="AlphaFoldDB" id="H2KRD5"/>
<sequence length="395" mass="45037">MIGANSLIVKLDPGRSVQLQRQDPVLRRKLIVEFHEMTHTGCTKTYELLRQRAYWPWMRSEAMDYVVAFDQETGLWPKPRLSPEELEEERRLEKTTAVQERTRQKTAGRKARPFYNGAKVLAVDRDEGPNGTVQYFMGNIGIYDFGRTEVDSNRCNAGWVKYKPITTRMGINLHEYFYMNSSTGKLRLARELPSKLVGHVCIITIVARDMGPFDRLETSLNICVKITDSPSRQINGSIAGYLRRAPQQRTLFYLYIVTGVLVSVLTLSITFVLAAYCLWYRGNVSNDKHLSNAIHYSEGELRPEETHRDANDFIYRIGDESISFTAIVSIMYISTTSVMKRLDLTSALEGTHAASSLSYHIGQWTKSDSLLALQVVWQLSIGMHYPCVVNDDDDI</sequence>
<feature type="region of interest" description="Disordered" evidence="2">
    <location>
        <begin position="80"/>
        <end position="109"/>
    </location>
</feature>
<keyword evidence="3" id="KW-0472">Membrane</keyword>
<protein>
    <recommendedName>
        <fullName evidence="4">Cadherin domain-containing protein</fullName>
    </recommendedName>
</protein>
<dbReference type="EMBL" id="DF143147">
    <property type="protein sequence ID" value="GAA33920.2"/>
    <property type="molecule type" value="Genomic_DNA"/>
</dbReference>
<dbReference type="PROSITE" id="PS50268">
    <property type="entry name" value="CADHERIN_2"/>
    <property type="match status" value="1"/>
</dbReference>
<dbReference type="Gene3D" id="1.10.340.70">
    <property type="match status" value="1"/>
</dbReference>
<dbReference type="SUPFAM" id="SSF49313">
    <property type="entry name" value="Cadherin-like"/>
    <property type="match status" value="1"/>
</dbReference>
<keyword evidence="3" id="KW-1133">Transmembrane helix</keyword>
<dbReference type="InterPro" id="IPR002126">
    <property type="entry name" value="Cadherin-like_dom"/>
</dbReference>
<evidence type="ECO:0000256" key="1">
    <source>
        <dbReference type="PROSITE-ProRule" id="PRU00043"/>
    </source>
</evidence>
<dbReference type="InterPro" id="IPR015919">
    <property type="entry name" value="Cadherin-like_sf"/>
</dbReference>
<dbReference type="InterPro" id="IPR041588">
    <property type="entry name" value="Integrase_H2C2"/>
</dbReference>
<evidence type="ECO:0000313" key="6">
    <source>
        <dbReference type="Proteomes" id="UP000008909"/>
    </source>
</evidence>
<dbReference type="GO" id="GO:0007156">
    <property type="term" value="P:homophilic cell adhesion via plasma membrane adhesion molecules"/>
    <property type="evidence" value="ECO:0007669"/>
    <property type="project" value="InterPro"/>
</dbReference>
<keyword evidence="6" id="KW-1185">Reference proteome</keyword>
<feature type="transmembrane region" description="Helical" evidence="3">
    <location>
        <begin position="252"/>
        <end position="279"/>
    </location>
</feature>
<reference key="2">
    <citation type="submission" date="2011-10" db="EMBL/GenBank/DDBJ databases">
        <title>The genome and transcriptome sequence of Clonorchis sinensis provide insights into the carcinogenic liver fluke.</title>
        <authorList>
            <person name="Wang X."/>
            <person name="Huang Y."/>
            <person name="Chen W."/>
            <person name="Liu H."/>
            <person name="Guo L."/>
            <person name="Chen Y."/>
            <person name="Luo F."/>
            <person name="Zhou W."/>
            <person name="Sun J."/>
            <person name="Mao Q."/>
            <person name="Liang P."/>
            <person name="Zhou C."/>
            <person name="Tian Y."/>
            <person name="Men J."/>
            <person name="Lv X."/>
            <person name="Huang L."/>
            <person name="Zhou J."/>
            <person name="Hu Y."/>
            <person name="Li R."/>
            <person name="Zhang F."/>
            <person name="Lei H."/>
            <person name="Li X."/>
            <person name="Hu X."/>
            <person name="Liang C."/>
            <person name="Xu J."/>
            <person name="Wu Z."/>
            <person name="Yu X."/>
        </authorList>
    </citation>
    <scope>NUCLEOTIDE SEQUENCE</scope>
    <source>
        <strain>Henan</strain>
    </source>
</reference>